<evidence type="ECO:0000313" key="2">
    <source>
        <dbReference type="EMBL" id="CAB9504367.1"/>
    </source>
</evidence>
<feature type="compositionally biased region" description="Basic and acidic residues" evidence="1">
    <location>
        <begin position="312"/>
        <end position="326"/>
    </location>
</feature>
<organism evidence="2 3">
    <name type="scientific">Seminavis robusta</name>
    <dbReference type="NCBI Taxonomy" id="568900"/>
    <lineage>
        <taxon>Eukaryota</taxon>
        <taxon>Sar</taxon>
        <taxon>Stramenopiles</taxon>
        <taxon>Ochrophyta</taxon>
        <taxon>Bacillariophyta</taxon>
        <taxon>Bacillariophyceae</taxon>
        <taxon>Bacillariophycidae</taxon>
        <taxon>Naviculales</taxon>
        <taxon>Naviculaceae</taxon>
        <taxon>Seminavis</taxon>
    </lineage>
</organism>
<dbReference type="OrthoDB" id="45793at2759"/>
<keyword evidence="3" id="KW-1185">Reference proteome</keyword>
<evidence type="ECO:0000256" key="1">
    <source>
        <dbReference type="SAM" id="MobiDB-lite"/>
    </source>
</evidence>
<name>A0A9N8DKJ2_9STRA</name>
<proteinExistence type="predicted"/>
<accession>A0A9N8DKJ2</accession>
<dbReference type="Proteomes" id="UP001153069">
    <property type="component" value="Unassembled WGS sequence"/>
</dbReference>
<dbReference type="AlphaFoldDB" id="A0A9N8DKJ2"/>
<reference evidence="2" key="1">
    <citation type="submission" date="2020-06" db="EMBL/GenBank/DDBJ databases">
        <authorList>
            <consortium name="Plant Systems Biology data submission"/>
        </authorList>
    </citation>
    <scope>NUCLEOTIDE SEQUENCE</scope>
    <source>
        <strain evidence="2">D6</strain>
    </source>
</reference>
<evidence type="ECO:0000313" key="3">
    <source>
        <dbReference type="Proteomes" id="UP001153069"/>
    </source>
</evidence>
<feature type="region of interest" description="Disordered" evidence="1">
    <location>
        <begin position="269"/>
        <end position="381"/>
    </location>
</feature>
<feature type="compositionally biased region" description="Polar residues" evidence="1">
    <location>
        <begin position="352"/>
        <end position="361"/>
    </location>
</feature>
<gene>
    <name evidence="2" type="ORF">SEMRO_194_G083070.1</name>
</gene>
<feature type="compositionally biased region" description="Low complexity" evidence="1">
    <location>
        <begin position="300"/>
        <end position="311"/>
    </location>
</feature>
<feature type="compositionally biased region" description="Basic and acidic residues" evidence="1">
    <location>
        <begin position="290"/>
        <end position="299"/>
    </location>
</feature>
<comment type="caution">
    <text evidence="2">The sequence shown here is derived from an EMBL/GenBank/DDBJ whole genome shotgun (WGS) entry which is preliminary data.</text>
</comment>
<feature type="region of interest" description="Disordered" evidence="1">
    <location>
        <begin position="1"/>
        <end position="47"/>
    </location>
</feature>
<sequence length="395" mass="44172">MMRRRSSSDPAASGIKRHSSIKQNAGRPRRQTSPPRQPRPSRGKSMDSALMSGWRHIKGIMKITTLDESLHSKYGSADSKATNGSNRPEHITFKNIEIREYNRTVGDNPSVSSGPPVTISWEYNPNTLVLAVEEYEKSRPVRRTQSEMILPRSIRMEMLRKEWDVSRGQIAGAVRRGIRAKNQRRTTLGNLGKTEKVEEMIEGATKTLLKTLFLRKSTSKRAKELGEQIQKVNSQRAQIVLQHTMKGEYVETGIDESDSSSPWLAELMPDESETDHGASVSVATMTSSPEEQREQRREMPSPFRSSQSSGSNERDHRPKMPERPEPSDPDLDFSGSTSSFNEKQSRKHKQSTGESASQFTGANMRPAPITAVEPDDDDDFLSTVSGLTSAVQIDC</sequence>
<dbReference type="EMBL" id="CAICTM010000193">
    <property type="protein sequence ID" value="CAB9504367.1"/>
    <property type="molecule type" value="Genomic_DNA"/>
</dbReference>
<protein>
    <submittedName>
        <fullName evidence="2">Uncharacterized protein</fullName>
    </submittedName>
</protein>